<evidence type="ECO:0000256" key="3">
    <source>
        <dbReference type="ARBA" id="ARBA00022475"/>
    </source>
</evidence>
<feature type="transmembrane region" description="Helical" evidence="7">
    <location>
        <begin position="365"/>
        <end position="387"/>
    </location>
</feature>
<feature type="transmembrane region" description="Helical" evidence="7">
    <location>
        <begin position="181"/>
        <end position="199"/>
    </location>
</feature>
<evidence type="ECO:0000256" key="5">
    <source>
        <dbReference type="ARBA" id="ARBA00022989"/>
    </source>
</evidence>
<feature type="domain" description="Major facilitator superfamily (MFS) profile" evidence="8">
    <location>
        <begin position="25"/>
        <end position="417"/>
    </location>
</feature>
<dbReference type="SUPFAM" id="SSF103473">
    <property type="entry name" value="MFS general substrate transporter"/>
    <property type="match status" value="1"/>
</dbReference>
<evidence type="ECO:0000256" key="2">
    <source>
        <dbReference type="ARBA" id="ARBA00022448"/>
    </source>
</evidence>
<dbReference type="RefSeq" id="WP_212009433.1">
    <property type="nucleotide sequence ID" value="NZ_JAAFYZ010000036.1"/>
</dbReference>
<dbReference type="PANTHER" id="PTHR23517">
    <property type="entry name" value="RESISTANCE PROTEIN MDTM, PUTATIVE-RELATED-RELATED"/>
    <property type="match status" value="1"/>
</dbReference>
<evidence type="ECO:0000256" key="1">
    <source>
        <dbReference type="ARBA" id="ARBA00004651"/>
    </source>
</evidence>
<dbReference type="InterPro" id="IPR011701">
    <property type="entry name" value="MFS"/>
</dbReference>
<dbReference type="Proteomes" id="UP000730482">
    <property type="component" value="Unassembled WGS sequence"/>
</dbReference>
<dbReference type="InterPro" id="IPR036259">
    <property type="entry name" value="MFS_trans_sf"/>
</dbReference>
<feature type="transmembrane region" description="Helical" evidence="7">
    <location>
        <begin position="88"/>
        <end position="110"/>
    </location>
</feature>
<keyword evidence="4 7" id="KW-0812">Transmembrane</keyword>
<evidence type="ECO:0000259" key="8">
    <source>
        <dbReference type="PROSITE" id="PS50850"/>
    </source>
</evidence>
<dbReference type="Gene3D" id="1.20.1250.20">
    <property type="entry name" value="MFS general substrate transporter like domains"/>
    <property type="match status" value="1"/>
</dbReference>
<name>A0ABS5KP72_9ACTN</name>
<dbReference type="PROSITE" id="PS50850">
    <property type="entry name" value="MFS"/>
    <property type="match status" value="1"/>
</dbReference>
<feature type="transmembrane region" description="Helical" evidence="7">
    <location>
        <begin position="236"/>
        <end position="260"/>
    </location>
</feature>
<dbReference type="InterPro" id="IPR050171">
    <property type="entry name" value="MFS_Transporters"/>
</dbReference>
<comment type="caution">
    <text evidence="9">The sequence shown here is derived from an EMBL/GenBank/DDBJ whole genome shotgun (WGS) entry which is preliminary data.</text>
</comment>
<feature type="transmembrane region" description="Helical" evidence="7">
    <location>
        <begin position="324"/>
        <end position="344"/>
    </location>
</feature>
<feature type="transmembrane region" description="Helical" evidence="7">
    <location>
        <begin position="116"/>
        <end position="139"/>
    </location>
</feature>
<comment type="subcellular location">
    <subcellularLocation>
        <location evidence="1">Cell membrane</location>
        <topology evidence="1">Multi-pass membrane protein</topology>
    </subcellularLocation>
</comment>
<dbReference type="Pfam" id="PF07690">
    <property type="entry name" value="MFS_1"/>
    <property type="match status" value="1"/>
</dbReference>
<dbReference type="InterPro" id="IPR020846">
    <property type="entry name" value="MFS_dom"/>
</dbReference>
<sequence length="421" mass="43157">MSVEAKGRSPGSPGSVRGARPPAVFPARLGAAVLADGIGTGMFMPFSVLYFVHVVGLPLSDVGGCLTAAGLLALPASMLTGSLVDRRGSLPFVVGGDLLGAAAFIAYLWVRSAWELVLVAFVAALGQATVRTAGTALIAAMAEPGQRAVWLARQSAARNAGYGVGVLAGTSLVVLGSHTAYLLLAGINAASYLVAAVLLGRLPGAGTSAGPPPGIPSATEEEPSYGSVLRDRRLRLLSLAGLGLVVCMNVLPVLLTTYLTAVLGHWVFLGGLAIAGNTVIVVAAQAALTRRVQRFPEVRVVQAAAAAWSLGFLCLWILSAVPWWGAALGLLAAVASLTLAEMLYGPTVGALAAQLAPVRARGRHLGVFYLSWSLGSAIAPAVLTWLLSEGHQWPWIVLIAVCAASATALGRIQERTAPLTT</sequence>
<keyword evidence="10" id="KW-1185">Reference proteome</keyword>
<keyword evidence="3" id="KW-1003">Cell membrane</keyword>
<evidence type="ECO:0000256" key="6">
    <source>
        <dbReference type="ARBA" id="ARBA00023136"/>
    </source>
</evidence>
<keyword evidence="2" id="KW-0813">Transport</keyword>
<gene>
    <name evidence="9" type="ORF">KGQ19_13350</name>
</gene>
<feature type="transmembrane region" description="Helical" evidence="7">
    <location>
        <begin position="266"/>
        <end position="288"/>
    </location>
</feature>
<dbReference type="EMBL" id="JAAFYZ010000036">
    <property type="protein sequence ID" value="MBS2547852.1"/>
    <property type="molecule type" value="Genomic_DNA"/>
</dbReference>
<reference evidence="9 10" key="1">
    <citation type="submission" date="2020-02" db="EMBL/GenBank/DDBJ databases">
        <title>Acidophilic actinobacteria isolated from forest soil.</title>
        <authorList>
            <person name="Golinska P."/>
        </authorList>
    </citation>
    <scope>NUCLEOTIDE SEQUENCE [LARGE SCALE GENOMIC DNA]</scope>
    <source>
        <strain evidence="9 10">NL8</strain>
    </source>
</reference>
<proteinExistence type="predicted"/>
<protein>
    <submittedName>
        <fullName evidence="9">MFS transporter</fullName>
    </submittedName>
</protein>
<evidence type="ECO:0000256" key="4">
    <source>
        <dbReference type="ARBA" id="ARBA00022692"/>
    </source>
</evidence>
<dbReference type="PANTHER" id="PTHR23517:SF2">
    <property type="entry name" value="MULTIDRUG RESISTANCE PROTEIN MDTH"/>
    <property type="match status" value="1"/>
</dbReference>
<accession>A0ABS5KP72</accession>
<keyword evidence="5 7" id="KW-1133">Transmembrane helix</keyword>
<feature type="transmembrane region" description="Helical" evidence="7">
    <location>
        <begin position="300"/>
        <end position="318"/>
    </location>
</feature>
<feature type="transmembrane region" description="Helical" evidence="7">
    <location>
        <begin position="393"/>
        <end position="412"/>
    </location>
</feature>
<keyword evidence="6 7" id="KW-0472">Membrane</keyword>
<feature type="transmembrane region" description="Helical" evidence="7">
    <location>
        <begin position="50"/>
        <end position="76"/>
    </location>
</feature>
<evidence type="ECO:0000313" key="10">
    <source>
        <dbReference type="Proteomes" id="UP000730482"/>
    </source>
</evidence>
<evidence type="ECO:0000256" key="7">
    <source>
        <dbReference type="SAM" id="Phobius"/>
    </source>
</evidence>
<organism evidence="9 10">
    <name type="scientific">Catenulispora pinistramenti</name>
    <dbReference type="NCBI Taxonomy" id="2705254"/>
    <lineage>
        <taxon>Bacteria</taxon>
        <taxon>Bacillati</taxon>
        <taxon>Actinomycetota</taxon>
        <taxon>Actinomycetes</taxon>
        <taxon>Catenulisporales</taxon>
        <taxon>Catenulisporaceae</taxon>
        <taxon>Catenulispora</taxon>
    </lineage>
</organism>
<evidence type="ECO:0000313" key="9">
    <source>
        <dbReference type="EMBL" id="MBS2547852.1"/>
    </source>
</evidence>